<dbReference type="SMART" id="SM00850">
    <property type="entry name" value="LytTR"/>
    <property type="match status" value="1"/>
</dbReference>
<accession>A0ABZ0W8M1</accession>
<dbReference type="PROSITE" id="PS50110">
    <property type="entry name" value="RESPONSE_REGULATORY"/>
    <property type="match status" value="1"/>
</dbReference>
<evidence type="ECO:0000313" key="4">
    <source>
        <dbReference type="EMBL" id="WQD39019.1"/>
    </source>
</evidence>
<dbReference type="Gene3D" id="3.40.50.2300">
    <property type="match status" value="1"/>
</dbReference>
<evidence type="ECO:0000259" key="2">
    <source>
        <dbReference type="PROSITE" id="PS50110"/>
    </source>
</evidence>
<dbReference type="SMART" id="SM00448">
    <property type="entry name" value="REC"/>
    <property type="match status" value="1"/>
</dbReference>
<dbReference type="InterPro" id="IPR007492">
    <property type="entry name" value="LytTR_DNA-bd_dom"/>
</dbReference>
<dbReference type="InterPro" id="IPR001789">
    <property type="entry name" value="Sig_transdc_resp-reg_receiver"/>
</dbReference>
<dbReference type="GO" id="GO:0003677">
    <property type="term" value="F:DNA binding"/>
    <property type="evidence" value="ECO:0007669"/>
    <property type="project" value="UniProtKB-KW"/>
</dbReference>
<organism evidence="4 5">
    <name type="scientific">Niabella yanshanensis</name>
    <dbReference type="NCBI Taxonomy" id="577386"/>
    <lineage>
        <taxon>Bacteria</taxon>
        <taxon>Pseudomonadati</taxon>
        <taxon>Bacteroidota</taxon>
        <taxon>Chitinophagia</taxon>
        <taxon>Chitinophagales</taxon>
        <taxon>Chitinophagaceae</taxon>
        <taxon>Niabella</taxon>
    </lineage>
</organism>
<reference evidence="4 5" key="1">
    <citation type="submission" date="2023-12" db="EMBL/GenBank/DDBJ databases">
        <title>Genome sequencing and assembly of bacterial species from a model synthetic community.</title>
        <authorList>
            <person name="Hogle S.L."/>
        </authorList>
    </citation>
    <scope>NUCLEOTIDE SEQUENCE [LARGE SCALE GENOMIC DNA]</scope>
    <source>
        <strain evidence="4 5">HAMBI_3031</strain>
    </source>
</reference>
<keyword evidence="1" id="KW-0597">Phosphoprotein</keyword>
<feature type="domain" description="Response regulatory" evidence="2">
    <location>
        <begin position="2"/>
        <end position="113"/>
    </location>
</feature>
<evidence type="ECO:0000259" key="3">
    <source>
        <dbReference type="PROSITE" id="PS50930"/>
    </source>
</evidence>
<dbReference type="PROSITE" id="PS50930">
    <property type="entry name" value="HTH_LYTTR"/>
    <property type="match status" value="1"/>
</dbReference>
<dbReference type="RefSeq" id="WP_114792602.1">
    <property type="nucleotide sequence ID" value="NZ_CP139960.1"/>
</dbReference>
<evidence type="ECO:0000313" key="5">
    <source>
        <dbReference type="Proteomes" id="UP001325680"/>
    </source>
</evidence>
<dbReference type="Pfam" id="PF04397">
    <property type="entry name" value="LytTR"/>
    <property type="match status" value="1"/>
</dbReference>
<feature type="domain" description="HTH LytTR-type" evidence="3">
    <location>
        <begin position="142"/>
        <end position="243"/>
    </location>
</feature>
<dbReference type="InterPro" id="IPR046947">
    <property type="entry name" value="LytR-like"/>
</dbReference>
<dbReference type="Proteomes" id="UP001325680">
    <property type="component" value="Chromosome"/>
</dbReference>
<dbReference type="PANTHER" id="PTHR37299:SF1">
    <property type="entry name" value="STAGE 0 SPORULATION PROTEIN A HOMOLOG"/>
    <property type="match status" value="1"/>
</dbReference>
<dbReference type="Gene3D" id="2.40.50.1020">
    <property type="entry name" value="LytTr DNA-binding domain"/>
    <property type="match status" value="1"/>
</dbReference>
<keyword evidence="4" id="KW-0238">DNA-binding</keyword>
<name>A0ABZ0W8M1_9BACT</name>
<keyword evidence="5" id="KW-1185">Reference proteome</keyword>
<protein>
    <submittedName>
        <fullName evidence="4">LytTR family DNA-binding domain-containing protein</fullName>
    </submittedName>
</protein>
<evidence type="ECO:0000256" key="1">
    <source>
        <dbReference type="PROSITE-ProRule" id="PRU00169"/>
    </source>
</evidence>
<dbReference type="EMBL" id="CP139960">
    <property type="protein sequence ID" value="WQD39019.1"/>
    <property type="molecule type" value="Genomic_DNA"/>
</dbReference>
<proteinExistence type="predicted"/>
<sequence length="245" mass="28055">MKVYILEDELNILKYILSLVEKIPYLQVVGYSAEISKAQIEISKYQPELILADIQLKDGNSFSLLSNLETSAYVIFITAYNQYAIDALNIGAFAYLLKPIDPSVFEDTIDCCYRKDQAYKFNQQQVAIAAGRYSGITPTERIALKSLDFTQIVAVNDIIYCQSDKGYTTFFLRDGSKIMVSKILKEYESILPETIFIRCHQSYLANTAYIRKYFKDGYLEMTNGDKIPVSDRKRQVMSDYIESIS</sequence>
<dbReference type="PANTHER" id="PTHR37299">
    <property type="entry name" value="TRANSCRIPTIONAL REGULATOR-RELATED"/>
    <property type="match status" value="1"/>
</dbReference>
<dbReference type="SUPFAM" id="SSF52172">
    <property type="entry name" value="CheY-like"/>
    <property type="match status" value="1"/>
</dbReference>
<feature type="modified residue" description="4-aspartylphosphate" evidence="1">
    <location>
        <position position="53"/>
    </location>
</feature>
<dbReference type="InterPro" id="IPR011006">
    <property type="entry name" value="CheY-like_superfamily"/>
</dbReference>
<dbReference type="Pfam" id="PF00072">
    <property type="entry name" value="Response_reg"/>
    <property type="match status" value="1"/>
</dbReference>
<gene>
    <name evidence="4" type="ORF">U0035_02515</name>
</gene>